<dbReference type="EnsemblPlants" id="Pp3c4_4140V3.1">
    <property type="protein sequence ID" value="Pp3c4_4140V3.1"/>
    <property type="gene ID" value="Pp3c4_4140"/>
</dbReference>
<dbReference type="EMBL" id="ABEU02000004">
    <property type="protein sequence ID" value="PNR54856.1"/>
    <property type="molecule type" value="Genomic_DNA"/>
</dbReference>
<dbReference type="RefSeq" id="XP_024373183.1">
    <property type="nucleotide sequence ID" value="XM_024517415.2"/>
</dbReference>
<dbReference type="EnsemblPlants" id="Pp3c4_4140V3.2">
    <property type="protein sequence ID" value="Pp3c4_4140V3.2"/>
    <property type="gene ID" value="Pp3c4_4140"/>
</dbReference>
<accession>A9TNH3</accession>
<feature type="chain" id="PRO_5014298036" description="GPI-anchored protein LLG1-like domain-containing protein" evidence="1">
    <location>
        <begin position="30"/>
        <end position="149"/>
    </location>
</feature>
<organism evidence="3">
    <name type="scientific">Physcomitrium patens</name>
    <name type="common">Spreading-leaved earth moss</name>
    <name type="synonym">Physcomitrella patens</name>
    <dbReference type="NCBI Taxonomy" id="3218"/>
    <lineage>
        <taxon>Eukaryota</taxon>
        <taxon>Viridiplantae</taxon>
        <taxon>Streptophyta</taxon>
        <taxon>Embryophyta</taxon>
        <taxon>Bryophyta</taxon>
        <taxon>Bryophytina</taxon>
        <taxon>Bryopsida</taxon>
        <taxon>Funariidae</taxon>
        <taxon>Funariales</taxon>
        <taxon>Funariaceae</taxon>
        <taxon>Physcomitrium</taxon>
    </lineage>
</organism>
<dbReference type="PANTHER" id="PTHR31533">
    <property type="entry name" value="GPI-ANCHORED PROTEIN LLG1-RELATED-RELATED"/>
    <property type="match status" value="1"/>
</dbReference>
<dbReference type="Pfam" id="PF26578">
    <property type="entry name" value="LLG1"/>
    <property type="match status" value="1"/>
</dbReference>
<dbReference type="PANTHER" id="PTHR31533:SF2">
    <property type="entry name" value="GPI-ANCHORED PROTEIN LLG1"/>
    <property type="match status" value="1"/>
</dbReference>
<dbReference type="KEGG" id="ppp:112281174"/>
<reference evidence="4" key="3">
    <citation type="submission" date="2020-12" db="UniProtKB">
        <authorList>
            <consortium name="EnsemblPlants"/>
        </authorList>
    </citation>
    <scope>IDENTIFICATION</scope>
</reference>
<dbReference type="InterPro" id="IPR039307">
    <property type="entry name" value="LORELEI-like"/>
</dbReference>
<evidence type="ECO:0000259" key="2">
    <source>
        <dbReference type="Pfam" id="PF26578"/>
    </source>
</evidence>
<keyword evidence="1" id="KW-0732">Signal</keyword>
<evidence type="ECO:0000256" key="1">
    <source>
        <dbReference type="SAM" id="SignalP"/>
    </source>
</evidence>
<evidence type="ECO:0000313" key="4">
    <source>
        <dbReference type="EnsemblPlants" id="Pp3c4_4140V3.1"/>
    </source>
</evidence>
<evidence type="ECO:0000313" key="3">
    <source>
        <dbReference type="EMBL" id="PNR54856.1"/>
    </source>
</evidence>
<reference evidence="3 5" key="2">
    <citation type="journal article" date="2018" name="Plant J.">
        <title>The Physcomitrella patens chromosome-scale assembly reveals moss genome structure and evolution.</title>
        <authorList>
            <person name="Lang D."/>
            <person name="Ullrich K.K."/>
            <person name="Murat F."/>
            <person name="Fuchs J."/>
            <person name="Jenkins J."/>
            <person name="Haas F.B."/>
            <person name="Piednoel M."/>
            <person name="Gundlach H."/>
            <person name="Van Bel M."/>
            <person name="Meyberg R."/>
            <person name="Vives C."/>
            <person name="Morata J."/>
            <person name="Symeonidi A."/>
            <person name="Hiss M."/>
            <person name="Muchero W."/>
            <person name="Kamisugi Y."/>
            <person name="Saleh O."/>
            <person name="Blanc G."/>
            <person name="Decker E.L."/>
            <person name="van Gessel N."/>
            <person name="Grimwood J."/>
            <person name="Hayes R.D."/>
            <person name="Graham S.W."/>
            <person name="Gunter L.E."/>
            <person name="McDaniel S.F."/>
            <person name="Hoernstein S.N.W."/>
            <person name="Larsson A."/>
            <person name="Li F.W."/>
            <person name="Perroud P.F."/>
            <person name="Phillips J."/>
            <person name="Ranjan P."/>
            <person name="Rokshar D.S."/>
            <person name="Rothfels C.J."/>
            <person name="Schneider L."/>
            <person name="Shu S."/>
            <person name="Stevenson D.W."/>
            <person name="Thummler F."/>
            <person name="Tillich M."/>
            <person name="Villarreal Aguilar J.C."/>
            <person name="Widiez T."/>
            <person name="Wong G.K."/>
            <person name="Wymore A."/>
            <person name="Zhang Y."/>
            <person name="Zimmer A.D."/>
            <person name="Quatrano R.S."/>
            <person name="Mayer K.F.X."/>
            <person name="Goodstein D."/>
            <person name="Casacuberta J.M."/>
            <person name="Vandepoele K."/>
            <person name="Reski R."/>
            <person name="Cuming A.C."/>
            <person name="Tuskan G.A."/>
            <person name="Maumus F."/>
            <person name="Salse J."/>
            <person name="Schmutz J."/>
            <person name="Rensing S.A."/>
        </authorList>
    </citation>
    <scope>NUCLEOTIDE SEQUENCE [LARGE SCALE GENOMIC DNA]</scope>
    <source>
        <strain evidence="4 5">cv. Gransden 2004</strain>
    </source>
</reference>
<proteinExistence type="predicted"/>
<dbReference type="AlphaFoldDB" id="A9TNH3"/>
<protein>
    <recommendedName>
        <fullName evidence="2">GPI-anchored protein LLG1-like domain-containing protein</fullName>
    </recommendedName>
</protein>
<dbReference type="HOGENOM" id="CLU_119747_0_0_1"/>
<evidence type="ECO:0000313" key="5">
    <source>
        <dbReference type="Proteomes" id="UP000006727"/>
    </source>
</evidence>
<dbReference type="OrthoDB" id="585255at2759"/>
<sequence length="149" mass="15963">MALVFLSSSQMRCLLLIVASLCVVSAVRGDGGTEAGAILRGSPSRKLLQTVTVCPIDFSAQDYSAVTTVCESTRPNLTRCCDAFTTYACAYAEYINNPTTNCWRNLITYLTLAGNYPEQLFQSCMKTNLCIAPSPVPMPAHLVGPGGDP</sequence>
<dbReference type="FunCoup" id="A9TNH3">
    <property type="interactions" value="1255"/>
</dbReference>
<dbReference type="Gramene" id="Pp3c4_4140V3.1">
    <property type="protein sequence ID" value="Pp3c4_4140V3.1"/>
    <property type="gene ID" value="Pp3c4_4140"/>
</dbReference>
<dbReference type="GeneID" id="112281174"/>
<gene>
    <name evidence="4" type="primary">LOC112281174</name>
    <name evidence="3" type="ORF">PHYPA_005749</name>
</gene>
<keyword evidence="5" id="KW-1185">Reference proteome</keyword>
<feature type="signal peptide" evidence="1">
    <location>
        <begin position="1"/>
        <end position="29"/>
    </location>
</feature>
<dbReference type="PaxDb" id="3218-PP1S273_8V6.1"/>
<name>A9TNH3_PHYPA</name>
<reference evidence="3 5" key="1">
    <citation type="journal article" date="2008" name="Science">
        <title>The Physcomitrella genome reveals evolutionary insights into the conquest of land by plants.</title>
        <authorList>
            <person name="Rensing S."/>
            <person name="Lang D."/>
            <person name="Zimmer A."/>
            <person name="Terry A."/>
            <person name="Salamov A."/>
            <person name="Shapiro H."/>
            <person name="Nishiyama T."/>
            <person name="Perroud P.-F."/>
            <person name="Lindquist E."/>
            <person name="Kamisugi Y."/>
            <person name="Tanahashi T."/>
            <person name="Sakakibara K."/>
            <person name="Fujita T."/>
            <person name="Oishi K."/>
            <person name="Shin-I T."/>
            <person name="Kuroki Y."/>
            <person name="Toyoda A."/>
            <person name="Suzuki Y."/>
            <person name="Hashimoto A."/>
            <person name="Yamaguchi K."/>
            <person name="Sugano A."/>
            <person name="Kohara Y."/>
            <person name="Fujiyama A."/>
            <person name="Anterola A."/>
            <person name="Aoki S."/>
            <person name="Ashton N."/>
            <person name="Barbazuk W.B."/>
            <person name="Barker E."/>
            <person name="Bennetzen J."/>
            <person name="Bezanilla M."/>
            <person name="Blankenship R."/>
            <person name="Cho S.H."/>
            <person name="Dutcher S."/>
            <person name="Estelle M."/>
            <person name="Fawcett J.A."/>
            <person name="Gundlach H."/>
            <person name="Hanada K."/>
            <person name="Heyl A."/>
            <person name="Hicks K.A."/>
            <person name="Hugh J."/>
            <person name="Lohr M."/>
            <person name="Mayer K."/>
            <person name="Melkozernov A."/>
            <person name="Murata T."/>
            <person name="Nelson D."/>
            <person name="Pils B."/>
            <person name="Prigge M."/>
            <person name="Reiss B."/>
            <person name="Renner T."/>
            <person name="Rombauts S."/>
            <person name="Rushton P."/>
            <person name="Sanderfoot A."/>
            <person name="Schween G."/>
            <person name="Shiu S.-H."/>
            <person name="Stueber K."/>
            <person name="Theodoulou F.L."/>
            <person name="Tu H."/>
            <person name="Van de Peer Y."/>
            <person name="Verrier P.J."/>
            <person name="Waters E."/>
            <person name="Wood A."/>
            <person name="Yang L."/>
            <person name="Cove D."/>
            <person name="Cuming A."/>
            <person name="Hasebe M."/>
            <person name="Lucas S."/>
            <person name="Mishler D.B."/>
            <person name="Reski R."/>
            <person name="Grigoriev I."/>
            <person name="Quatrano R.S."/>
            <person name="Boore J.L."/>
        </authorList>
    </citation>
    <scope>NUCLEOTIDE SEQUENCE [LARGE SCALE GENOMIC DNA]</scope>
    <source>
        <strain evidence="4 5">cv. Gransden 2004</strain>
    </source>
</reference>
<feature type="domain" description="GPI-anchored protein LLG1-like" evidence="2">
    <location>
        <begin position="56"/>
        <end position="128"/>
    </location>
</feature>
<dbReference type="Gramene" id="Pp3c4_4140V3.2">
    <property type="protein sequence ID" value="Pp3c4_4140V3.2"/>
    <property type="gene ID" value="Pp3c4_4140"/>
</dbReference>
<dbReference type="InterPro" id="IPR058888">
    <property type="entry name" value="LLG1-like"/>
</dbReference>
<dbReference type="Proteomes" id="UP000006727">
    <property type="component" value="Chromosome 4"/>
</dbReference>